<dbReference type="CDD" id="cd00609">
    <property type="entry name" value="AAT_like"/>
    <property type="match status" value="1"/>
</dbReference>
<evidence type="ECO:0000256" key="4">
    <source>
        <dbReference type="ARBA" id="ARBA00022679"/>
    </source>
</evidence>
<accession>D5MET4</accession>
<reference evidence="8 9" key="1">
    <citation type="journal article" date="2010" name="Nature">
        <title>Nitrite-driven anaerobic methane oxidation by oxygenic bacteria.</title>
        <authorList>
            <person name="Ettwig K.F."/>
            <person name="Butler M.K."/>
            <person name="Le Paslier D."/>
            <person name="Pelletier E."/>
            <person name="Mangenot S."/>
            <person name="Kuypers M.M.M."/>
            <person name="Schreiber F."/>
            <person name="Dutilh B.E."/>
            <person name="Zedelius J."/>
            <person name="de Beer D."/>
            <person name="Gloerich J."/>
            <person name="Wessels H.J.C.T."/>
            <person name="van Allen T."/>
            <person name="Luesken F."/>
            <person name="Wu M."/>
            <person name="van de Pas-Schoonen K.T."/>
            <person name="Op den Camp H.J.M."/>
            <person name="Janssen-Megens E.M."/>
            <person name="Francoijs K-J."/>
            <person name="Stunnenberg H."/>
            <person name="Weissenbach J."/>
            <person name="Jetten M.S.M."/>
            <person name="Strous M."/>
        </authorList>
    </citation>
    <scope>NUCLEOTIDE SEQUENCE [LARGE SCALE GENOMIC DNA]</scope>
</reference>
<comment type="pathway">
    <text evidence="6">Amino-acid biosynthesis; L-histidine biosynthesis; L-histidine from 5-phospho-alpha-D-ribose 1-diphosphate: step 7/9.</text>
</comment>
<comment type="catalytic activity">
    <reaction evidence="6">
        <text>L-histidinol phosphate + 2-oxoglutarate = 3-(imidazol-4-yl)-2-oxopropyl phosphate + L-glutamate</text>
        <dbReference type="Rhea" id="RHEA:23744"/>
        <dbReference type="ChEBI" id="CHEBI:16810"/>
        <dbReference type="ChEBI" id="CHEBI:29985"/>
        <dbReference type="ChEBI" id="CHEBI:57766"/>
        <dbReference type="ChEBI" id="CHEBI:57980"/>
        <dbReference type="EC" id="2.6.1.9"/>
    </reaction>
</comment>
<dbReference type="InterPro" id="IPR050106">
    <property type="entry name" value="HistidinolP_aminotransfase"/>
</dbReference>
<dbReference type="Gene3D" id="3.40.640.10">
    <property type="entry name" value="Type I PLP-dependent aspartate aminotransferase-like (Major domain)"/>
    <property type="match status" value="1"/>
</dbReference>
<dbReference type="AlphaFoldDB" id="D5MET4"/>
<evidence type="ECO:0000256" key="3">
    <source>
        <dbReference type="ARBA" id="ARBA00022576"/>
    </source>
</evidence>
<comment type="subunit">
    <text evidence="2 6">Homodimer.</text>
</comment>
<dbReference type="PANTHER" id="PTHR43643">
    <property type="entry name" value="HISTIDINOL-PHOSPHATE AMINOTRANSFERASE 2"/>
    <property type="match status" value="1"/>
</dbReference>
<dbReference type="GO" id="GO:0000105">
    <property type="term" value="P:L-histidine biosynthetic process"/>
    <property type="evidence" value="ECO:0007669"/>
    <property type="project" value="UniProtKB-UniRule"/>
</dbReference>
<keyword evidence="4 6" id="KW-0808">Transferase</keyword>
<dbReference type="GO" id="GO:0004400">
    <property type="term" value="F:histidinol-phosphate transaminase activity"/>
    <property type="evidence" value="ECO:0007669"/>
    <property type="project" value="UniProtKB-UniRule"/>
</dbReference>
<organism evidence="8 9">
    <name type="scientific">Methylomirabilis oxygeniifera</name>
    <dbReference type="NCBI Taxonomy" id="671143"/>
    <lineage>
        <taxon>Bacteria</taxon>
        <taxon>Candidatus Methylomirabilota</taxon>
        <taxon>Candidatus Methylomirabilia</taxon>
        <taxon>Candidatus Methylomirabilales</taxon>
        <taxon>Candidatus Methylomirabilaceae</taxon>
        <taxon>Candidatus Methylomirabilis</taxon>
    </lineage>
</organism>
<evidence type="ECO:0000256" key="2">
    <source>
        <dbReference type="ARBA" id="ARBA00011738"/>
    </source>
</evidence>
<evidence type="ECO:0000313" key="8">
    <source>
        <dbReference type="EMBL" id="CBE68263.1"/>
    </source>
</evidence>
<dbReference type="EMBL" id="FP565575">
    <property type="protein sequence ID" value="CBE68263.1"/>
    <property type="molecule type" value="Genomic_DNA"/>
</dbReference>
<feature type="modified residue" description="N6-(pyridoxal phosphate)lysine" evidence="6">
    <location>
        <position position="228"/>
    </location>
</feature>
<dbReference type="NCBIfam" id="TIGR01141">
    <property type="entry name" value="hisC"/>
    <property type="match status" value="1"/>
</dbReference>
<comment type="similarity">
    <text evidence="6">Belongs to the class-II pyridoxal-phosphate-dependent aminotransferase family. Histidinol-phosphate aminotransferase subfamily.</text>
</comment>
<keyword evidence="5 6" id="KW-0663">Pyridoxal phosphate</keyword>
<dbReference type="SUPFAM" id="SSF53383">
    <property type="entry name" value="PLP-dependent transferases"/>
    <property type="match status" value="1"/>
</dbReference>
<dbReference type="eggNOG" id="COG0079">
    <property type="taxonomic scope" value="Bacteria"/>
</dbReference>
<dbReference type="InterPro" id="IPR004839">
    <property type="entry name" value="Aminotransferase_I/II_large"/>
</dbReference>
<proteinExistence type="inferred from homology"/>
<evidence type="ECO:0000313" key="9">
    <source>
        <dbReference type="Proteomes" id="UP000006898"/>
    </source>
</evidence>
<protein>
    <recommendedName>
        <fullName evidence="6">Histidinol-phosphate aminotransferase</fullName>
        <ecNumber evidence="6">2.6.1.9</ecNumber>
    </recommendedName>
    <alternativeName>
        <fullName evidence="6">Imidazole acetol-phosphate transaminase</fullName>
    </alternativeName>
</protein>
<dbReference type="STRING" id="671143.DAMO_1203"/>
<dbReference type="InterPro" id="IPR015422">
    <property type="entry name" value="PyrdxlP-dep_Trfase_small"/>
</dbReference>
<dbReference type="InterPro" id="IPR015424">
    <property type="entry name" value="PyrdxlP-dep_Trfase"/>
</dbReference>
<evidence type="ECO:0000256" key="6">
    <source>
        <dbReference type="HAMAP-Rule" id="MF_01023"/>
    </source>
</evidence>
<dbReference type="Gene3D" id="3.90.1150.10">
    <property type="entry name" value="Aspartate Aminotransferase, domain 1"/>
    <property type="match status" value="1"/>
</dbReference>
<evidence type="ECO:0000256" key="5">
    <source>
        <dbReference type="ARBA" id="ARBA00022898"/>
    </source>
</evidence>
<dbReference type="InterPro" id="IPR005861">
    <property type="entry name" value="HisP_aminotrans"/>
</dbReference>
<evidence type="ECO:0000256" key="1">
    <source>
        <dbReference type="ARBA" id="ARBA00001933"/>
    </source>
</evidence>
<name>D5MET4_METO1</name>
<dbReference type="KEGG" id="mox:DAMO_1203"/>
<dbReference type="EC" id="2.6.1.9" evidence="6"/>
<comment type="cofactor">
    <cofactor evidence="1 6">
        <name>pyridoxal 5'-phosphate</name>
        <dbReference type="ChEBI" id="CHEBI:597326"/>
    </cofactor>
</comment>
<keyword evidence="3 6" id="KW-0032">Aminotransferase</keyword>
<evidence type="ECO:0000259" key="7">
    <source>
        <dbReference type="Pfam" id="PF00155"/>
    </source>
</evidence>
<dbReference type="Proteomes" id="UP000006898">
    <property type="component" value="Chromosome"/>
</dbReference>
<dbReference type="UniPathway" id="UPA00031">
    <property type="reaction ID" value="UER00012"/>
</dbReference>
<keyword evidence="6" id="KW-0028">Amino-acid biosynthesis</keyword>
<keyword evidence="6" id="KW-0368">Histidine biosynthesis</keyword>
<dbReference type="PANTHER" id="PTHR43643:SF3">
    <property type="entry name" value="HISTIDINOL-PHOSPHATE AMINOTRANSFERASE"/>
    <property type="match status" value="1"/>
</dbReference>
<dbReference type="GO" id="GO:0030170">
    <property type="term" value="F:pyridoxal phosphate binding"/>
    <property type="evidence" value="ECO:0007669"/>
    <property type="project" value="InterPro"/>
</dbReference>
<dbReference type="HOGENOM" id="CLU_017584_3_3_0"/>
<dbReference type="HAMAP" id="MF_01023">
    <property type="entry name" value="HisC_aminotrans_2"/>
    <property type="match status" value="1"/>
</dbReference>
<dbReference type="Pfam" id="PF00155">
    <property type="entry name" value="Aminotran_1_2"/>
    <property type="match status" value="1"/>
</dbReference>
<dbReference type="InterPro" id="IPR015421">
    <property type="entry name" value="PyrdxlP-dep_Trfase_major"/>
</dbReference>
<gene>
    <name evidence="6 8" type="primary">hisC</name>
    <name evidence="8" type="ORF">DAMO_1203</name>
</gene>
<feature type="domain" description="Aminotransferase class I/classII large" evidence="7">
    <location>
        <begin position="37"/>
        <end position="361"/>
    </location>
</feature>
<sequence length="378" mass="40834">MAKLLEEIASPYLQGLAPYIPGKPIGEVERELGITGAIKLASNENPLGPSPLALRALRDALSESHRYPDGGGYYLKQALAKRLGLTPDHLVLGNGCNELLELTARCFLLPGDEVVIADPAFVIYGMLAHLQGCTTVCVPLKAWTHDLEAMAKAVTSRTKMVFVGNPNNPTGTAVQPAELTAFMGAIPDDVIVVVDEAYIEYVPPRMIPDSLRYVRQGRSVIVLRTFSKIYGLAGLRVGYGMAPPSMVELLERIRAPFNVNALAQRAALAALDDEAHLSSSRTMNELGRAYLSGELHRLGLECPPSVANFLLVDLKQDGRATADALLRMGVIVRPLGGALLKSHVRVTIGTPPENERFMEALKTVLQKGSDQPKLRADS</sequence>